<protein>
    <recommendedName>
        <fullName evidence="1">DUF4325 domain-containing protein</fullName>
    </recommendedName>
</protein>
<proteinExistence type="predicted"/>
<organism evidence="2 3">
    <name type="scientific">Clostridium intestinale DSM 6191</name>
    <dbReference type="NCBI Taxonomy" id="1121320"/>
    <lineage>
        <taxon>Bacteria</taxon>
        <taxon>Bacillati</taxon>
        <taxon>Bacillota</taxon>
        <taxon>Clostridia</taxon>
        <taxon>Eubacteriales</taxon>
        <taxon>Clostridiaceae</taxon>
        <taxon>Clostridium</taxon>
    </lineage>
</organism>
<dbReference type="RefSeq" id="WP_073021940.1">
    <property type="nucleotide sequence ID" value="NZ_FQXU01000013.1"/>
</dbReference>
<sequence>MKKVVNLFEYTGTQKADTAELGEKVFKKLKPQIKKCLENKEKVVIDFSQITSVTTKFLDKAIGNLFSTTNVEKLADLITFSGLDDSKKRKLKWVINIAIKRNQMVEAEVV</sequence>
<feature type="domain" description="DUF4325" evidence="1">
    <location>
        <begin position="22"/>
        <end position="87"/>
    </location>
</feature>
<reference evidence="2 3" key="1">
    <citation type="submission" date="2016-11" db="EMBL/GenBank/DDBJ databases">
        <authorList>
            <person name="Jaros S."/>
            <person name="Januszkiewicz K."/>
            <person name="Wedrychowicz H."/>
        </authorList>
    </citation>
    <scope>NUCLEOTIDE SEQUENCE [LARGE SCALE GENOMIC DNA]</scope>
    <source>
        <strain evidence="2 3">DSM 6191</strain>
    </source>
</reference>
<dbReference type="Pfam" id="PF14213">
    <property type="entry name" value="DUF4325"/>
    <property type="match status" value="1"/>
</dbReference>
<dbReference type="AlphaFoldDB" id="A0A1M6ALY3"/>
<gene>
    <name evidence="2" type="ORF">SAMN02745941_03702</name>
</gene>
<dbReference type="EMBL" id="FQXU01000013">
    <property type="protein sequence ID" value="SHI37514.1"/>
    <property type="molecule type" value="Genomic_DNA"/>
</dbReference>
<evidence type="ECO:0000313" key="3">
    <source>
        <dbReference type="Proteomes" id="UP000184241"/>
    </source>
</evidence>
<dbReference type="Proteomes" id="UP000184241">
    <property type="component" value="Unassembled WGS sequence"/>
</dbReference>
<accession>A0A1M6ALY3</accession>
<evidence type="ECO:0000313" key="2">
    <source>
        <dbReference type="EMBL" id="SHI37514.1"/>
    </source>
</evidence>
<name>A0A1M6ALY3_9CLOT</name>
<evidence type="ECO:0000259" key="1">
    <source>
        <dbReference type="Pfam" id="PF14213"/>
    </source>
</evidence>
<dbReference type="InterPro" id="IPR025474">
    <property type="entry name" value="DUF4325"/>
</dbReference>